<dbReference type="Proteomes" id="UP000231932">
    <property type="component" value="Chromosome"/>
</dbReference>
<dbReference type="SUPFAM" id="SSF56529">
    <property type="entry name" value="FAH"/>
    <property type="match status" value="1"/>
</dbReference>
<dbReference type="KEGG" id="kyr:CVV65_11300"/>
<name>A0A2K8N7W7_9BACL</name>
<sequence>MSVGPEKLAAWAERLFRAEKERRPIPPLTEAESRITVEDAYRIQLEVVKKKINLGEEVVGHKIGLTSRPMQEMFGVGEPDYGHLFRSMDYPSGAVIDYPLLQPRVEAEIAFILKKDLEGPGLGIHDVLRATDYVVPAIEVVDSRIADWRIKLPDTVADNASSGCFVLGTRATRVEDVDLELVGMALFEDGEVVQTGAGAAVLGHPALGVAWLANKVAAFGTTLKAGHVVLSGAVSAAVNAKAGSRYVVNFGKMGRVEAIFPKLEGEA</sequence>
<dbReference type="Pfam" id="PF01557">
    <property type="entry name" value="FAA_hydrolase"/>
    <property type="match status" value="1"/>
</dbReference>
<dbReference type="GO" id="GO:0005737">
    <property type="term" value="C:cytoplasm"/>
    <property type="evidence" value="ECO:0007669"/>
    <property type="project" value="TreeGrafter"/>
</dbReference>
<dbReference type="GO" id="GO:0008684">
    <property type="term" value="F:2-oxopent-4-enoate hydratase activity"/>
    <property type="evidence" value="ECO:0007669"/>
    <property type="project" value="TreeGrafter"/>
</dbReference>
<evidence type="ECO:0000313" key="4">
    <source>
        <dbReference type="Proteomes" id="UP000231932"/>
    </source>
</evidence>
<dbReference type="PANTHER" id="PTHR30143">
    <property type="entry name" value="ACID HYDRATASE"/>
    <property type="match status" value="1"/>
</dbReference>
<dbReference type="EMBL" id="CP024955">
    <property type="protein sequence ID" value="ATY85439.1"/>
    <property type="molecule type" value="Genomic_DNA"/>
</dbReference>
<dbReference type="InterPro" id="IPR036663">
    <property type="entry name" value="Fumarylacetoacetase_C_sf"/>
</dbReference>
<dbReference type="PANTHER" id="PTHR30143:SF0">
    <property type="entry name" value="2-KETO-4-PENTENOATE HYDRATASE"/>
    <property type="match status" value="1"/>
</dbReference>
<proteinExistence type="predicted"/>
<reference evidence="4" key="1">
    <citation type="submission" date="2017-11" db="EMBL/GenBank/DDBJ databases">
        <title>Complete Genome Sequence of Kyrpidia sp. Strain EA-1, a thermophilic, hydrogen-oxidizing Bacterium, isolated from the Azores.</title>
        <authorList>
            <person name="Reiner J.E."/>
            <person name="Lapp C.J."/>
            <person name="Bunk B."/>
            <person name="Gescher J."/>
        </authorList>
    </citation>
    <scope>NUCLEOTIDE SEQUENCE [LARGE SCALE GENOMIC DNA]</scope>
    <source>
        <strain evidence="4">EA-1</strain>
    </source>
</reference>
<dbReference type="RefSeq" id="WP_100668218.1">
    <property type="nucleotide sequence ID" value="NZ_CP024955.1"/>
</dbReference>
<feature type="domain" description="Fumarylacetoacetase-like C-terminal" evidence="2">
    <location>
        <begin position="93"/>
        <end position="257"/>
    </location>
</feature>
<dbReference type="InterPro" id="IPR011234">
    <property type="entry name" value="Fumarylacetoacetase-like_C"/>
</dbReference>
<dbReference type="AlphaFoldDB" id="A0A2K8N7W7"/>
<dbReference type="InterPro" id="IPR050772">
    <property type="entry name" value="Hydratase-Decarb/MhpD_sf"/>
</dbReference>
<protein>
    <submittedName>
        <fullName evidence="3">2-keto-4-pentenoate hydratase</fullName>
    </submittedName>
</protein>
<evidence type="ECO:0000256" key="1">
    <source>
        <dbReference type="ARBA" id="ARBA00023239"/>
    </source>
</evidence>
<keyword evidence="1" id="KW-0456">Lyase</keyword>
<evidence type="ECO:0000313" key="3">
    <source>
        <dbReference type="EMBL" id="ATY85439.1"/>
    </source>
</evidence>
<organism evidence="3 4">
    <name type="scientific">Kyrpidia spormannii</name>
    <dbReference type="NCBI Taxonomy" id="2055160"/>
    <lineage>
        <taxon>Bacteria</taxon>
        <taxon>Bacillati</taxon>
        <taxon>Bacillota</taxon>
        <taxon>Bacilli</taxon>
        <taxon>Bacillales</taxon>
        <taxon>Alicyclobacillaceae</taxon>
        <taxon>Kyrpidia</taxon>
    </lineage>
</organism>
<dbReference type="Gene3D" id="3.90.850.10">
    <property type="entry name" value="Fumarylacetoacetase-like, C-terminal domain"/>
    <property type="match status" value="1"/>
</dbReference>
<dbReference type="OrthoDB" id="9792137at2"/>
<accession>A0A2K8N7W7</accession>
<keyword evidence="4" id="KW-1185">Reference proteome</keyword>
<gene>
    <name evidence="3" type="ORF">CVV65_11300</name>
</gene>
<evidence type="ECO:0000259" key="2">
    <source>
        <dbReference type="Pfam" id="PF01557"/>
    </source>
</evidence>